<evidence type="ECO:0000256" key="1">
    <source>
        <dbReference type="ARBA" id="ARBA00022448"/>
    </source>
</evidence>
<dbReference type="PRINTS" id="PR00421">
    <property type="entry name" value="THIOREDOXIN"/>
</dbReference>
<dbReference type="PROSITE" id="PS51352">
    <property type="entry name" value="THIOREDOXIN_2"/>
    <property type="match status" value="1"/>
</dbReference>
<protein>
    <submittedName>
        <fullName evidence="6">Unannotated protein</fullName>
    </submittedName>
</protein>
<dbReference type="InterPro" id="IPR005746">
    <property type="entry name" value="Thioredoxin"/>
</dbReference>
<feature type="domain" description="Thioredoxin" evidence="5">
    <location>
        <begin position="1"/>
        <end position="120"/>
    </location>
</feature>
<dbReference type="NCBIfam" id="TIGR01068">
    <property type="entry name" value="thioredoxin"/>
    <property type="match status" value="1"/>
</dbReference>
<keyword evidence="3" id="KW-1015">Disulfide bond</keyword>
<evidence type="ECO:0000256" key="3">
    <source>
        <dbReference type="ARBA" id="ARBA00023157"/>
    </source>
</evidence>
<dbReference type="PROSITE" id="PS00194">
    <property type="entry name" value="THIOREDOXIN_1"/>
    <property type="match status" value="1"/>
</dbReference>
<dbReference type="SUPFAM" id="SSF52833">
    <property type="entry name" value="Thioredoxin-like"/>
    <property type="match status" value="1"/>
</dbReference>
<evidence type="ECO:0000259" key="5">
    <source>
        <dbReference type="PROSITE" id="PS51352"/>
    </source>
</evidence>
<dbReference type="PIRSF" id="PIRSF000077">
    <property type="entry name" value="Thioredoxin"/>
    <property type="match status" value="1"/>
</dbReference>
<proteinExistence type="predicted"/>
<evidence type="ECO:0000256" key="4">
    <source>
        <dbReference type="ARBA" id="ARBA00023284"/>
    </source>
</evidence>
<dbReference type="AlphaFoldDB" id="A0A6J6Q3M8"/>
<accession>A0A6J6Q3M8</accession>
<gene>
    <name evidence="6" type="ORF">UFOPK2399_01548</name>
</gene>
<dbReference type="Pfam" id="PF00085">
    <property type="entry name" value="Thioredoxin"/>
    <property type="match status" value="1"/>
</dbReference>
<dbReference type="InterPro" id="IPR017937">
    <property type="entry name" value="Thioredoxin_CS"/>
</dbReference>
<dbReference type="CDD" id="cd02947">
    <property type="entry name" value="TRX_family"/>
    <property type="match status" value="1"/>
</dbReference>
<evidence type="ECO:0000313" key="6">
    <source>
        <dbReference type="EMBL" id="CAB4703973.1"/>
    </source>
</evidence>
<name>A0A6J6Q3M8_9ZZZZ</name>
<dbReference type="InterPro" id="IPR013766">
    <property type="entry name" value="Thioredoxin_domain"/>
</dbReference>
<reference evidence="6" key="1">
    <citation type="submission" date="2020-05" db="EMBL/GenBank/DDBJ databases">
        <authorList>
            <person name="Chiriac C."/>
            <person name="Salcher M."/>
            <person name="Ghai R."/>
            <person name="Kavagutti S V."/>
        </authorList>
    </citation>
    <scope>NUCLEOTIDE SEQUENCE</scope>
</reference>
<evidence type="ECO:0000256" key="2">
    <source>
        <dbReference type="ARBA" id="ARBA00022982"/>
    </source>
</evidence>
<keyword evidence="2" id="KW-0249">Electron transport</keyword>
<dbReference type="PANTHER" id="PTHR45663">
    <property type="entry name" value="GEO12009P1"/>
    <property type="match status" value="1"/>
</dbReference>
<dbReference type="EMBL" id="CAEZXP010000005">
    <property type="protein sequence ID" value="CAB4703973.1"/>
    <property type="molecule type" value="Genomic_DNA"/>
</dbReference>
<dbReference type="GO" id="GO:0015035">
    <property type="term" value="F:protein-disulfide reductase activity"/>
    <property type="evidence" value="ECO:0007669"/>
    <property type="project" value="InterPro"/>
</dbReference>
<dbReference type="FunFam" id="3.40.30.10:FF:000001">
    <property type="entry name" value="Thioredoxin"/>
    <property type="match status" value="1"/>
</dbReference>
<dbReference type="GO" id="GO:0005829">
    <property type="term" value="C:cytosol"/>
    <property type="evidence" value="ECO:0007669"/>
    <property type="project" value="TreeGrafter"/>
</dbReference>
<dbReference type="PANTHER" id="PTHR45663:SF11">
    <property type="entry name" value="GEO12009P1"/>
    <property type="match status" value="1"/>
</dbReference>
<sequence>MGPPVVGIGATLGKDSMATEVTESTFDSEVIGSGGKVIVDFWAEWCGPCHAVAPVLDRISEERNIKLVKVNIDNEQGLASRYSVSSIPMMVLFENGEPQAQAVGALPKGALERALGLSEE</sequence>
<keyword evidence="1" id="KW-0813">Transport</keyword>
<dbReference type="InterPro" id="IPR036249">
    <property type="entry name" value="Thioredoxin-like_sf"/>
</dbReference>
<organism evidence="6">
    <name type="scientific">freshwater metagenome</name>
    <dbReference type="NCBI Taxonomy" id="449393"/>
    <lineage>
        <taxon>unclassified sequences</taxon>
        <taxon>metagenomes</taxon>
        <taxon>ecological metagenomes</taxon>
    </lineage>
</organism>
<dbReference type="Gene3D" id="3.40.30.10">
    <property type="entry name" value="Glutaredoxin"/>
    <property type="match status" value="1"/>
</dbReference>
<keyword evidence="4" id="KW-0676">Redox-active center</keyword>
<dbReference type="GO" id="GO:0045454">
    <property type="term" value="P:cell redox homeostasis"/>
    <property type="evidence" value="ECO:0007669"/>
    <property type="project" value="TreeGrafter"/>
</dbReference>